<dbReference type="InterPro" id="IPR045220">
    <property type="entry name" value="FRHB/FDHB/HCAR-like"/>
</dbReference>
<feature type="domain" description="4Fe-4S ferredoxin-type" evidence="1">
    <location>
        <begin position="45"/>
        <end position="77"/>
    </location>
</feature>
<dbReference type="PROSITE" id="PS51379">
    <property type="entry name" value="4FE4S_FER_2"/>
    <property type="match status" value="2"/>
</dbReference>
<name>A0A7C5XJF3_9CREN</name>
<dbReference type="EMBL" id="DRZI01000054">
    <property type="protein sequence ID" value="HHP81324.1"/>
    <property type="molecule type" value="Genomic_DNA"/>
</dbReference>
<dbReference type="InterPro" id="IPR017900">
    <property type="entry name" value="4Fe4S_Fe_S_CS"/>
</dbReference>
<dbReference type="Pfam" id="PF13237">
    <property type="entry name" value="Fer4_10"/>
    <property type="match status" value="1"/>
</dbReference>
<dbReference type="SUPFAM" id="SSF54862">
    <property type="entry name" value="4Fe-4S ferredoxins"/>
    <property type="match status" value="1"/>
</dbReference>
<dbReference type="InterPro" id="IPR007516">
    <property type="entry name" value="Co_F420_Hydgase/DH_bsu_N"/>
</dbReference>
<evidence type="ECO:0000259" key="1">
    <source>
        <dbReference type="PROSITE" id="PS51379"/>
    </source>
</evidence>
<proteinExistence type="predicted"/>
<protein>
    <submittedName>
        <fullName evidence="2">4Fe-4S dicluster domain-containing protein</fullName>
    </submittedName>
</protein>
<sequence length="380" mass="42741">MSTKASNVLSNIDLGFCSFCGACIAICPTHVGSKNLDYISEKYADRPVVKDSTKCEKCRHTLCMQICPQINIPKNLFSVDSYSYIEAYYSKSRLPKVLSRAQDGGTATTLLITALRAGLADYAIVIKRDDEWHSKPMVTRNEDDILEASGSKYIFSPLLSVLDEITDRIDFGRVAIVGIPCQLRALENIAMLRFKHNDVVAVKIGLFCMHGFSRDRIESILKELNISFRDVVKINIKKGKLWFATKDGKLLDYPLKKAEKVLRPACRQCPELFSPYADINVGSIAAEENWNTLLVMTPKGKELVEKAISMGLLETRPMDINGIETVNKYVHRKTGEALKNRELYTKEFHNILIITPTKRGKSLNDILEHKTGKSLYLSPL</sequence>
<dbReference type="PANTHER" id="PTHR31332">
    <property type="entry name" value="7-HYDROXYMETHYL CHLOROPHYLL A REDUCTASE, CHLOROPLASTIC"/>
    <property type="match status" value="1"/>
</dbReference>
<dbReference type="InterPro" id="IPR017896">
    <property type="entry name" value="4Fe4S_Fe-S-bd"/>
</dbReference>
<dbReference type="Pfam" id="PF04422">
    <property type="entry name" value="FrhB_FdhB_N"/>
    <property type="match status" value="1"/>
</dbReference>
<dbReference type="InterPro" id="IPR007525">
    <property type="entry name" value="FrhB_FdhB_C"/>
</dbReference>
<dbReference type="Gene3D" id="3.30.70.20">
    <property type="match status" value="1"/>
</dbReference>
<dbReference type="PROSITE" id="PS00198">
    <property type="entry name" value="4FE4S_FER_1"/>
    <property type="match status" value="1"/>
</dbReference>
<dbReference type="PANTHER" id="PTHR31332:SF0">
    <property type="entry name" value="7-HYDROXYMETHYL CHLOROPHYLL A REDUCTASE, CHLOROPLASTIC"/>
    <property type="match status" value="1"/>
</dbReference>
<dbReference type="Gene3D" id="3.10.450.750">
    <property type="match status" value="1"/>
</dbReference>
<feature type="domain" description="4Fe-4S ferredoxin-type" evidence="1">
    <location>
        <begin position="8"/>
        <end position="37"/>
    </location>
</feature>
<dbReference type="Pfam" id="PF04432">
    <property type="entry name" value="FrhB_FdhB_C"/>
    <property type="match status" value="1"/>
</dbReference>
<evidence type="ECO:0000313" key="2">
    <source>
        <dbReference type="EMBL" id="HHP81324.1"/>
    </source>
</evidence>
<accession>A0A7C5XJF3</accession>
<reference evidence="2" key="1">
    <citation type="journal article" date="2020" name="mSystems">
        <title>Genome- and Community-Level Interaction Insights into Carbon Utilization and Element Cycling Functions of Hydrothermarchaeota in Hydrothermal Sediment.</title>
        <authorList>
            <person name="Zhou Z."/>
            <person name="Liu Y."/>
            <person name="Xu W."/>
            <person name="Pan J."/>
            <person name="Luo Z.H."/>
            <person name="Li M."/>
        </authorList>
    </citation>
    <scope>NUCLEOTIDE SEQUENCE [LARGE SCALE GENOMIC DNA]</scope>
    <source>
        <strain evidence="2">SpSt-1121</strain>
    </source>
</reference>
<dbReference type="GO" id="GO:0052592">
    <property type="term" value="F:oxidoreductase activity, acting on CH or CH2 groups, with an iron-sulfur protein as acceptor"/>
    <property type="evidence" value="ECO:0007669"/>
    <property type="project" value="TreeGrafter"/>
</dbReference>
<organism evidence="2">
    <name type="scientific">Ignisphaera aggregans</name>
    <dbReference type="NCBI Taxonomy" id="334771"/>
    <lineage>
        <taxon>Archaea</taxon>
        <taxon>Thermoproteota</taxon>
        <taxon>Thermoprotei</taxon>
        <taxon>Desulfurococcales</taxon>
        <taxon>Desulfurococcaceae</taxon>
        <taxon>Ignisphaera</taxon>
    </lineage>
</organism>
<comment type="caution">
    <text evidence="2">The sequence shown here is derived from an EMBL/GenBank/DDBJ whole genome shotgun (WGS) entry which is preliminary data.</text>
</comment>
<dbReference type="AlphaFoldDB" id="A0A7C5XJF3"/>
<gene>
    <name evidence="2" type="ORF">ENM84_01520</name>
</gene>